<dbReference type="SUPFAM" id="SSF75304">
    <property type="entry name" value="Amidase signature (AS) enzymes"/>
    <property type="match status" value="1"/>
</dbReference>
<evidence type="ECO:0000313" key="3">
    <source>
        <dbReference type="Proteomes" id="UP000234329"/>
    </source>
</evidence>
<comment type="caution">
    <text evidence="2">The sequence shown here is derived from an EMBL/GenBank/DDBJ whole genome shotgun (WGS) entry which is preliminary data.</text>
</comment>
<reference evidence="2 3" key="1">
    <citation type="submission" date="2017-03" db="EMBL/GenBank/DDBJ databases">
        <title>Draft genime sequence of the acidophilic sulfur-oxidizing bacterium Acidithiobacillus sp. SH, isolated from seawater.</title>
        <authorList>
            <person name="Sharmin S."/>
            <person name="Tokuhisa M."/>
            <person name="Kanao T."/>
            <person name="Kamimura K."/>
        </authorList>
    </citation>
    <scope>NUCLEOTIDE SEQUENCE [LARGE SCALE GENOMIC DNA]</scope>
    <source>
        <strain evidence="2 3">SH</strain>
    </source>
</reference>
<evidence type="ECO:0000259" key="1">
    <source>
        <dbReference type="Pfam" id="PF01425"/>
    </source>
</evidence>
<dbReference type="InterPro" id="IPR036928">
    <property type="entry name" value="AS_sf"/>
</dbReference>
<proteinExistence type="predicted"/>
<organism evidence="2 3">
    <name type="scientific">Acidithiobacillus marinus</name>
    <dbReference type="NCBI Taxonomy" id="187490"/>
    <lineage>
        <taxon>Bacteria</taxon>
        <taxon>Pseudomonadati</taxon>
        <taxon>Pseudomonadota</taxon>
        <taxon>Acidithiobacillia</taxon>
        <taxon>Acidithiobacillales</taxon>
        <taxon>Acidithiobacillaceae</taxon>
        <taxon>Acidithiobacillus</taxon>
    </lineage>
</organism>
<dbReference type="AlphaFoldDB" id="A0A2I1DNE2"/>
<dbReference type="NCBIfam" id="NF006006">
    <property type="entry name" value="PRK08137.1"/>
    <property type="match status" value="1"/>
</dbReference>
<name>A0A2I1DNE2_9PROT</name>
<feature type="domain" description="Amidase" evidence="1">
    <location>
        <begin position="42"/>
        <end position="485"/>
    </location>
</feature>
<dbReference type="InParanoid" id="A0A2I1DNE2"/>
<dbReference type="PANTHER" id="PTHR42678">
    <property type="entry name" value="AMIDASE"/>
    <property type="match status" value="1"/>
</dbReference>
<dbReference type="InterPro" id="IPR023631">
    <property type="entry name" value="Amidase_dom"/>
</dbReference>
<dbReference type="EMBL" id="MXAV01000015">
    <property type="protein sequence ID" value="PKY11382.1"/>
    <property type="molecule type" value="Genomic_DNA"/>
</dbReference>
<dbReference type="Pfam" id="PF01425">
    <property type="entry name" value="Amidase"/>
    <property type="match status" value="1"/>
</dbReference>
<accession>A0A2I1DNE2</accession>
<protein>
    <recommendedName>
        <fullName evidence="1">Amidase domain-containing protein</fullName>
    </recommendedName>
</protein>
<gene>
    <name evidence="2" type="ORF">B1757_04760</name>
</gene>
<dbReference type="PANTHER" id="PTHR42678:SF34">
    <property type="entry name" value="OS04G0183300 PROTEIN"/>
    <property type="match status" value="1"/>
</dbReference>
<dbReference type="Gene3D" id="3.90.1300.10">
    <property type="entry name" value="Amidase signature (AS) domain"/>
    <property type="match status" value="1"/>
</dbReference>
<evidence type="ECO:0000313" key="2">
    <source>
        <dbReference type="EMBL" id="PKY11382.1"/>
    </source>
</evidence>
<dbReference type="Proteomes" id="UP000234329">
    <property type="component" value="Unassembled WGS sequence"/>
</dbReference>
<sequence length="509" mass="54469">MSSKFILLFKSEVTMILSDLSEVDIVTLQSWMGSNICSSLDLVETYFARIAAHDSGSSNNGWGVNSVLEMNAGARTIAVARDMERKKGLIRGPLHGIPILVKDNIETGDGMITSAGSLALLDNRPDRDAVLIRRLRDAGAIILGKTNLSEWANFRSPWSTSGWSSRGGLTRNPYMLTRSASGSSSGSAAAVAANLCTVAVGTETDGSILSPAAACGLVGLKPGLGEISTVGVVPLAHSQDTAGPMARTVQDCALLYQVLRKDVACNRDPVIFSDTNRLKGTRVGVLRNQFELHRDAIPIFEKALDALQDYGVTLVEGIRLPDMAELGEAELEVLLYEFKYGINHYLKGLRSKDVPHSLEALIDSNSKNSGSVMPWFGQEYLELAAERGGLDEERYLDAKRLCKRLAWTEGLDYMLNKNHLAACVAPSNNPSGLIDLLTGDHHTGGSSTLAAVAGTPSLTVPTGHIQGLPIGATFFSGPGTESLLLCYGYALETVLAARIAPLFKMDMGE</sequence>
<keyword evidence="3" id="KW-1185">Reference proteome</keyword>